<dbReference type="Proteomes" id="UP000799291">
    <property type="component" value="Unassembled WGS sequence"/>
</dbReference>
<evidence type="ECO:0000313" key="3">
    <source>
        <dbReference type="Proteomes" id="UP000799291"/>
    </source>
</evidence>
<keyword evidence="1" id="KW-0732">Signal</keyword>
<evidence type="ECO:0000256" key="1">
    <source>
        <dbReference type="SAM" id="SignalP"/>
    </source>
</evidence>
<dbReference type="EMBL" id="MU005594">
    <property type="protein sequence ID" value="KAF2680941.1"/>
    <property type="molecule type" value="Genomic_DNA"/>
</dbReference>
<feature type="chain" id="PRO_5026198093" evidence="1">
    <location>
        <begin position="27"/>
        <end position="131"/>
    </location>
</feature>
<protein>
    <submittedName>
        <fullName evidence="2">Uncharacterized protein</fullName>
    </submittedName>
</protein>
<feature type="signal peptide" evidence="1">
    <location>
        <begin position="1"/>
        <end position="26"/>
    </location>
</feature>
<proteinExistence type="predicted"/>
<evidence type="ECO:0000313" key="2">
    <source>
        <dbReference type="EMBL" id="KAF2680941.1"/>
    </source>
</evidence>
<gene>
    <name evidence="2" type="ORF">K458DRAFT_392601</name>
</gene>
<sequence length="131" mass="15380">MGARATKHMQVQLIWFAMNALSTSEAVLTDETKEAVISRNKHPRPQMKVRTHKTRLALNPQIKEATWKGRDKREVIRISEDDEIEEERQARSDEGWTVAWTGDGLDPDEYLAYGSERRWIDEYNELYNRSM</sequence>
<reference evidence="2" key="1">
    <citation type="journal article" date="2020" name="Stud. Mycol.">
        <title>101 Dothideomycetes genomes: a test case for predicting lifestyles and emergence of pathogens.</title>
        <authorList>
            <person name="Haridas S."/>
            <person name="Albert R."/>
            <person name="Binder M."/>
            <person name="Bloem J."/>
            <person name="Labutti K."/>
            <person name="Salamov A."/>
            <person name="Andreopoulos B."/>
            <person name="Baker S."/>
            <person name="Barry K."/>
            <person name="Bills G."/>
            <person name="Bluhm B."/>
            <person name="Cannon C."/>
            <person name="Castanera R."/>
            <person name="Culley D."/>
            <person name="Daum C."/>
            <person name="Ezra D."/>
            <person name="Gonzalez J."/>
            <person name="Henrissat B."/>
            <person name="Kuo A."/>
            <person name="Liang C."/>
            <person name="Lipzen A."/>
            <person name="Lutzoni F."/>
            <person name="Magnuson J."/>
            <person name="Mondo S."/>
            <person name="Nolan M."/>
            <person name="Ohm R."/>
            <person name="Pangilinan J."/>
            <person name="Park H.-J."/>
            <person name="Ramirez L."/>
            <person name="Alfaro M."/>
            <person name="Sun H."/>
            <person name="Tritt A."/>
            <person name="Yoshinaga Y."/>
            <person name="Zwiers L.-H."/>
            <person name="Turgeon B."/>
            <person name="Goodwin S."/>
            <person name="Spatafora J."/>
            <person name="Crous P."/>
            <person name="Grigoriev I."/>
        </authorList>
    </citation>
    <scope>NUCLEOTIDE SEQUENCE</scope>
    <source>
        <strain evidence="2">CBS 122367</strain>
    </source>
</reference>
<keyword evidence="3" id="KW-1185">Reference proteome</keyword>
<dbReference type="AlphaFoldDB" id="A0A6G1ISM5"/>
<name>A0A6G1ISM5_9PLEO</name>
<accession>A0A6G1ISM5</accession>
<organism evidence="2 3">
    <name type="scientific">Lentithecium fluviatile CBS 122367</name>
    <dbReference type="NCBI Taxonomy" id="1168545"/>
    <lineage>
        <taxon>Eukaryota</taxon>
        <taxon>Fungi</taxon>
        <taxon>Dikarya</taxon>
        <taxon>Ascomycota</taxon>
        <taxon>Pezizomycotina</taxon>
        <taxon>Dothideomycetes</taxon>
        <taxon>Pleosporomycetidae</taxon>
        <taxon>Pleosporales</taxon>
        <taxon>Massarineae</taxon>
        <taxon>Lentitheciaceae</taxon>
        <taxon>Lentithecium</taxon>
    </lineage>
</organism>